<protein>
    <submittedName>
        <fullName evidence="6">Putative gdp dissociation inhibitor</fullName>
    </submittedName>
</protein>
<reference evidence="6" key="2">
    <citation type="journal article" date="2017" name="Front. Cell. Infect. Microbiol.">
        <title>Analysis of the Salivary Gland Transcriptome of Unfed and Partially Fed Amblyomma sculptum Ticks and Descriptive Proteome of the Saliva.</title>
        <authorList>
            <person name="Esteves E."/>
            <person name="Maruyama S.R."/>
            <person name="Kawahara R."/>
            <person name="Fujita A."/>
            <person name="Martins L.A."/>
            <person name="Righi A.A."/>
            <person name="Costa F.B."/>
            <person name="Palmisano G."/>
            <person name="Labruna M.B."/>
            <person name="Sa-Nunes A."/>
            <person name="Ribeiro J.M.C."/>
            <person name="Fogaca A.C."/>
        </authorList>
    </citation>
    <scope>NUCLEOTIDE SEQUENCE</scope>
</reference>
<dbReference type="PIRSF" id="PIRSF016550">
    <property type="entry name" value="Rab_ger_ger_transf_A_euk"/>
    <property type="match status" value="1"/>
</dbReference>
<evidence type="ECO:0000256" key="5">
    <source>
        <dbReference type="SAM" id="MobiDB-lite"/>
    </source>
</evidence>
<reference evidence="6" key="1">
    <citation type="submission" date="2016-09" db="EMBL/GenBank/DDBJ databases">
        <authorList>
            <person name="Capua I."/>
            <person name="De Benedictis P."/>
            <person name="Joannis T."/>
            <person name="Lombin L.H."/>
            <person name="Cattoli G."/>
        </authorList>
    </citation>
    <scope>NUCLEOTIDE SEQUENCE</scope>
</reference>
<dbReference type="EMBL" id="GFAA01001947">
    <property type="protein sequence ID" value="JAU01488.1"/>
    <property type="molecule type" value="mRNA"/>
</dbReference>
<dbReference type="Pfam" id="PF00996">
    <property type="entry name" value="GDI"/>
    <property type="match status" value="2"/>
</dbReference>
<dbReference type="SUPFAM" id="SSF54373">
    <property type="entry name" value="FAD-linked reductases, C-terminal domain"/>
    <property type="match status" value="1"/>
</dbReference>
<comment type="subcellular location">
    <subcellularLocation>
        <location evidence="1">Cytoplasm</location>
    </subcellularLocation>
</comment>
<dbReference type="PANTHER" id="PTHR11787">
    <property type="entry name" value="RAB GDP-DISSOCIATION INHIBITOR"/>
    <property type="match status" value="1"/>
</dbReference>
<feature type="region of interest" description="Disordered" evidence="5">
    <location>
        <begin position="646"/>
        <end position="734"/>
    </location>
</feature>
<dbReference type="GO" id="GO:0016192">
    <property type="term" value="P:vesicle-mediated transport"/>
    <property type="evidence" value="ECO:0007669"/>
    <property type="project" value="TreeGrafter"/>
</dbReference>
<proteinExistence type="evidence at transcript level"/>
<dbReference type="GO" id="GO:0006886">
    <property type="term" value="P:intracellular protein transport"/>
    <property type="evidence" value="ECO:0007669"/>
    <property type="project" value="InterPro"/>
</dbReference>
<accession>A0A1E1XQB3</accession>
<dbReference type="InterPro" id="IPR018203">
    <property type="entry name" value="GDP_dissociation_inhibitor"/>
</dbReference>
<dbReference type="GO" id="GO:0005634">
    <property type="term" value="C:nucleus"/>
    <property type="evidence" value="ECO:0007669"/>
    <property type="project" value="TreeGrafter"/>
</dbReference>
<feature type="compositionally biased region" description="Basic and acidic residues" evidence="5">
    <location>
        <begin position="692"/>
        <end position="715"/>
    </location>
</feature>
<feature type="compositionally biased region" description="Basic and acidic residues" evidence="5">
    <location>
        <begin position="127"/>
        <end position="136"/>
    </location>
</feature>
<dbReference type="InterPro" id="IPR036188">
    <property type="entry name" value="FAD/NAD-bd_sf"/>
</dbReference>
<dbReference type="FunFam" id="1.10.405.10:FF:000003">
    <property type="entry name" value="Rab proteins geranylgeranyltransferase component A"/>
    <property type="match status" value="1"/>
</dbReference>
<evidence type="ECO:0000256" key="1">
    <source>
        <dbReference type="ARBA" id="ARBA00004496"/>
    </source>
</evidence>
<feature type="compositionally biased region" description="Basic and acidic residues" evidence="5">
    <location>
        <begin position="646"/>
        <end position="656"/>
    </location>
</feature>
<comment type="similarity">
    <text evidence="2">Belongs to the Rab GDI family.</text>
</comment>
<name>A0A1E1XQB3_AMBSC</name>
<dbReference type="GO" id="GO:0005968">
    <property type="term" value="C:Rab-protein geranylgeranyltransferase complex"/>
    <property type="evidence" value="ECO:0007669"/>
    <property type="project" value="InterPro"/>
</dbReference>
<dbReference type="GO" id="GO:0005096">
    <property type="term" value="F:GTPase activator activity"/>
    <property type="evidence" value="ECO:0007669"/>
    <property type="project" value="UniProtKB-KW"/>
</dbReference>
<dbReference type="PANTHER" id="PTHR11787:SF4">
    <property type="entry name" value="CHM, RAB ESCORT PROTEIN 1"/>
    <property type="match status" value="1"/>
</dbReference>
<evidence type="ECO:0000256" key="2">
    <source>
        <dbReference type="ARBA" id="ARBA00005593"/>
    </source>
</evidence>
<dbReference type="SUPFAM" id="SSF51905">
    <property type="entry name" value="FAD/NAD(P)-binding domain"/>
    <property type="match status" value="2"/>
</dbReference>
<feature type="region of interest" description="Disordered" evidence="5">
    <location>
        <begin position="226"/>
        <end position="246"/>
    </location>
</feature>
<evidence type="ECO:0000313" key="6">
    <source>
        <dbReference type="EMBL" id="JAU01488.1"/>
    </source>
</evidence>
<evidence type="ECO:0000256" key="4">
    <source>
        <dbReference type="ARBA" id="ARBA00022490"/>
    </source>
</evidence>
<dbReference type="GO" id="GO:0005829">
    <property type="term" value="C:cytosol"/>
    <property type="evidence" value="ECO:0007669"/>
    <property type="project" value="TreeGrafter"/>
</dbReference>
<evidence type="ECO:0000256" key="3">
    <source>
        <dbReference type="ARBA" id="ARBA00022468"/>
    </source>
</evidence>
<sequence length="734" mass="79039">MDDLPADHDVIVIGTGMPESIVAAAVARIGQRVLHLDKEAHYGSLWASYNFSSLREWMIAQHVPAPSEPSAQVPLGPGERLMVTAQSHSAVTNVQEIINVPEKLPDSPLPSPEPALVQQLQTASADEVSRAVEEPARSVSTESATDEVVANCPCPLSAGSTEHSIGTAELSLHGSDGPPTAAGSDEVSGAYHTVASEGAGSSVDATYGSATQHTEGVSDGVIEELHEQPAGPSGGNMSGSPEEKEPVKVKEQWSLEKLVNLSRKFNLDLAPKLLFSRGPLVELLISSNIARYAEFKALTRILTLHNGGLQQVPCSRADVFTSKNVTVVEKRMLMKFLTFCKEFEQHAEEYRGFEGRPFLEFLQSKQLSKNVEHYVLHAIAMVDGTTPTLQALKSVQKFLESLGRYGNSPFLASLYGSGELPQCFCRLCAVYGGIYHLQRGPSAILLNEEGACIGIVSNGRRFNCRWVVMGASYAPAEIAPSRDIKRVSRAIIISDASLHSAEKEQITLLRLPQSEQLPCSVLVQEQGPGMMVCPPGLFVVHLTCSSIQDTAEKDLEPAVKILFNTSQSPEEEDSCKPKALYVLYFNVEDTTQAPLNGNCPPGLILVSSPGPYLDYEHAVNEAREVFRTMYPNEEFLPRAPDPEEILLEHENNPGDHGEEEAAGEVTEEKDETKDEAAGNESAGSSEYVKPTDASKAEAEKKGDEPESGKGDDINASKRALATPNPGGASSSGDS</sequence>
<feature type="region of interest" description="Disordered" evidence="5">
    <location>
        <begin position="122"/>
        <end position="147"/>
    </location>
</feature>
<organism evidence="6">
    <name type="scientific">Amblyomma sculptum</name>
    <name type="common">Tick</name>
    <dbReference type="NCBI Taxonomy" id="1581419"/>
    <lineage>
        <taxon>Eukaryota</taxon>
        <taxon>Metazoa</taxon>
        <taxon>Ecdysozoa</taxon>
        <taxon>Arthropoda</taxon>
        <taxon>Chelicerata</taxon>
        <taxon>Arachnida</taxon>
        <taxon>Acari</taxon>
        <taxon>Parasitiformes</taxon>
        <taxon>Ixodida</taxon>
        <taxon>Ixodoidea</taxon>
        <taxon>Ixodidae</taxon>
        <taxon>Amblyomminae</taxon>
        <taxon>Amblyomma</taxon>
    </lineage>
</organism>
<dbReference type="Gene3D" id="3.50.50.60">
    <property type="entry name" value="FAD/NAD(P)-binding domain"/>
    <property type="match status" value="2"/>
</dbReference>
<dbReference type="AlphaFoldDB" id="A0A1E1XQB3"/>
<dbReference type="Gene3D" id="1.10.405.10">
    <property type="entry name" value="Guanine Nucleotide Dissociation Inhibitor, domain 1"/>
    <property type="match status" value="1"/>
</dbReference>
<dbReference type="PRINTS" id="PR00893">
    <property type="entry name" value="RABESCORT"/>
</dbReference>
<feature type="compositionally biased region" description="Acidic residues" evidence="5">
    <location>
        <begin position="657"/>
        <end position="669"/>
    </location>
</feature>
<dbReference type="GO" id="GO:0007264">
    <property type="term" value="P:small GTPase-mediated signal transduction"/>
    <property type="evidence" value="ECO:0007669"/>
    <property type="project" value="InterPro"/>
</dbReference>
<dbReference type="Gene3D" id="3.30.519.10">
    <property type="entry name" value="Guanine Nucleotide Dissociation Inhibitor, domain 2"/>
    <property type="match status" value="1"/>
</dbReference>
<dbReference type="GO" id="GO:0005092">
    <property type="term" value="F:GDP-dissociation inhibitor activity"/>
    <property type="evidence" value="ECO:0007669"/>
    <property type="project" value="InterPro"/>
</dbReference>
<keyword evidence="3" id="KW-0343">GTPase activation</keyword>
<keyword evidence="4" id="KW-0963">Cytoplasm</keyword>
<dbReference type="InterPro" id="IPR001738">
    <property type="entry name" value="Rab_escort"/>
</dbReference>
<dbReference type="PRINTS" id="PR00891">
    <property type="entry name" value="RABGDIREP"/>
</dbReference>